<dbReference type="Pfam" id="PF00106">
    <property type="entry name" value="adh_short"/>
    <property type="match status" value="1"/>
</dbReference>
<dbReference type="SUPFAM" id="SSF51735">
    <property type="entry name" value="NAD(P)-binding Rossmann-fold domains"/>
    <property type="match status" value="1"/>
</dbReference>
<accession>A0A136JG59</accession>
<gene>
    <name evidence="3" type="ORF">Micbo1qcDRAFT_187736</name>
</gene>
<evidence type="ECO:0000256" key="1">
    <source>
        <dbReference type="ARBA" id="ARBA00022857"/>
    </source>
</evidence>
<keyword evidence="2" id="KW-0560">Oxidoreductase</keyword>
<protein>
    <submittedName>
        <fullName evidence="3">Short-chain dehydrogenase</fullName>
    </submittedName>
</protein>
<reference evidence="4" key="1">
    <citation type="submission" date="2016-02" db="EMBL/GenBank/DDBJ databases">
        <title>Draft genome sequence of Microdochium bolleyi, a fungal endophyte of beachgrass.</title>
        <authorList>
            <consortium name="DOE Joint Genome Institute"/>
            <person name="David A.S."/>
            <person name="May G."/>
            <person name="Haridas S."/>
            <person name="Lim J."/>
            <person name="Wang M."/>
            <person name="Labutti K."/>
            <person name="Lipzen A."/>
            <person name="Barry K."/>
            <person name="Grigoriev I.V."/>
        </authorList>
    </citation>
    <scope>NUCLEOTIDE SEQUENCE [LARGE SCALE GENOMIC DNA]</scope>
    <source>
        <strain evidence="4">J235TASD1</strain>
    </source>
</reference>
<name>A0A136JG59_9PEZI</name>
<dbReference type="InterPro" id="IPR036291">
    <property type="entry name" value="NAD(P)-bd_dom_sf"/>
</dbReference>
<sequence length="263" mass="27500">MKIEGRTFVVSGGASGLGRATVEVICRNGGNAAILDMNDEAGAELVAALPKGSAKFFNCDVLETDSIAAAVKGSADWAKESGKPLGGVIPAAGVGNPGTILDRHGEAVSMDSVDFVLNVNLRGTIDLVRQCLVHIAKTEPQGEDGERGVVIMVASSAATEGQKGQLAYAASKGAVAAMTLPMARDLSRYGIRAVTIAPSLFDSRMTSFMSDKVRASLEGAMEFPRRPGKPEEFAKLVQQSIENVMLNGTVLKLDGGMRMPSKM</sequence>
<dbReference type="PANTHER" id="PTHR43658">
    <property type="entry name" value="SHORT-CHAIN DEHYDROGENASE/REDUCTASE"/>
    <property type="match status" value="1"/>
</dbReference>
<organism evidence="3 4">
    <name type="scientific">Microdochium bolleyi</name>
    <dbReference type="NCBI Taxonomy" id="196109"/>
    <lineage>
        <taxon>Eukaryota</taxon>
        <taxon>Fungi</taxon>
        <taxon>Dikarya</taxon>
        <taxon>Ascomycota</taxon>
        <taxon>Pezizomycotina</taxon>
        <taxon>Sordariomycetes</taxon>
        <taxon>Xylariomycetidae</taxon>
        <taxon>Xylariales</taxon>
        <taxon>Microdochiaceae</taxon>
        <taxon>Microdochium</taxon>
    </lineage>
</organism>
<evidence type="ECO:0000256" key="2">
    <source>
        <dbReference type="ARBA" id="ARBA00023002"/>
    </source>
</evidence>
<keyword evidence="4" id="KW-1185">Reference proteome</keyword>
<dbReference type="Gene3D" id="3.40.50.720">
    <property type="entry name" value="NAD(P)-binding Rossmann-like Domain"/>
    <property type="match status" value="1"/>
</dbReference>
<keyword evidence="1" id="KW-0521">NADP</keyword>
<dbReference type="PANTHER" id="PTHR43658:SF8">
    <property type="entry name" value="17-BETA-HYDROXYSTEROID DEHYDROGENASE 14-RELATED"/>
    <property type="match status" value="1"/>
</dbReference>
<proteinExistence type="predicted"/>
<dbReference type="AlphaFoldDB" id="A0A136JG59"/>
<evidence type="ECO:0000313" key="4">
    <source>
        <dbReference type="Proteomes" id="UP000070501"/>
    </source>
</evidence>
<dbReference type="PRINTS" id="PR00081">
    <property type="entry name" value="GDHRDH"/>
</dbReference>
<dbReference type="Proteomes" id="UP000070501">
    <property type="component" value="Unassembled WGS sequence"/>
</dbReference>
<dbReference type="InParanoid" id="A0A136JG59"/>
<dbReference type="PROSITE" id="PS00061">
    <property type="entry name" value="ADH_SHORT"/>
    <property type="match status" value="1"/>
</dbReference>
<dbReference type="OrthoDB" id="3819888at2759"/>
<dbReference type="STRING" id="196109.A0A136JG59"/>
<dbReference type="InterPro" id="IPR020904">
    <property type="entry name" value="Sc_DH/Rdtase_CS"/>
</dbReference>
<dbReference type="EMBL" id="KQ964246">
    <property type="protein sequence ID" value="KXJ96124.1"/>
    <property type="molecule type" value="Genomic_DNA"/>
</dbReference>
<evidence type="ECO:0000313" key="3">
    <source>
        <dbReference type="EMBL" id="KXJ96124.1"/>
    </source>
</evidence>
<dbReference type="InterPro" id="IPR002347">
    <property type="entry name" value="SDR_fam"/>
</dbReference>
<dbReference type="GO" id="GO:0016491">
    <property type="term" value="F:oxidoreductase activity"/>
    <property type="evidence" value="ECO:0007669"/>
    <property type="project" value="UniProtKB-KW"/>
</dbReference>